<keyword evidence="3" id="KW-0813">Transport</keyword>
<dbReference type="PANTHER" id="PTHR34979:SF1">
    <property type="entry name" value="INNER MEMBRANE PROTEIN YGAZ"/>
    <property type="match status" value="1"/>
</dbReference>
<evidence type="ECO:0000256" key="8">
    <source>
        <dbReference type="SAM" id="Phobius"/>
    </source>
</evidence>
<evidence type="ECO:0000256" key="6">
    <source>
        <dbReference type="ARBA" id="ARBA00022989"/>
    </source>
</evidence>
<evidence type="ECO:0000313" key="10">
    <source>
        <dbReference type="Proteomes" id="UP000535589"/>
    </source>
</evidence>
<comment type="caution">
    <text evidence="9">The sequence shown here is derived from an EMBL/GenBank/DDBJ whole genome shotgun (WGS) entry which is preliminary data.</text>
</comment>
<evidence type="ECO:0000256" key="3">
    <source>
        <dbReference type="ARBA" id="ARBA00022448"/>
    </source>
</evidence>
<gene>
    <name evidence="9" type="ORF">HGP28_16985</name>
</gene>
<dbReference type="GO" id="GO:0005886">
    <property type="term" value="C:plasma membrane"/>
    <property type="evidence" value="ECO:0007669"/>
    <property type="project" value="UniProtKB-SubCell"/>
</dbReference>
<dbReference type="Pfam" id="PF03591">
    <property type="entry name" value="AzlC"/>
    <property type="match status" value="1"/>
</dbReference>
<evidence type="ECO:0000313" key="9">
    <source>
        <dbReference type="EMBL" id="NLS14558.1"/>
    </source>
</evidence>
<feature type="transmembrane region" description="Helical" evidence="8">
    <location>
        <begin position="131"/>
        <end position="157"/>
    </location>
</feature>
<comment type="similarity">
    <text evidence="2">Belongs to the AzlC family.</text>
</comment>
<comment type="subcellular location">
    <subcellularLocation>
        <location evidence="1">Cell membrane</location>
        <topology evidence="1">Multi-pass membrane protein</topology>
    </subcellularLocation>
</comment>
<accession>A0A7X8YHX4</accession>
<evidence type="ECO:0000256" key="5">
    <source>
        <dbReference type="ARBA" id="ARBA00022692"/>
    </source>
</evidence>
<dbReference type="EMBL" id="JABAIK010000023">
    <property type="protein sequence ID" value="NLS14558.1"/>
    <property type="molecule type" value="Genomic_DNA"/>
</dbReference>
<protein>
    <submittedName>
        <fullName evidence="9">AzlC family ABC transporter permease</fullName>
    </submittedName>
</protein>
<evidence type="ECO:0000256" key="1">
    <source>
        <dbReference type="ARBA" id="ARBA00004651"/>
    </source>
</evidence>
<keyword evidence="6 8" id="KW-1133">Transmembrane helix</keyword>
<sequence>MSSKSRMRLLFDGVIAMLPLNIAILPWGFLAGSYAIEVGLHPVEGQLMSVVMFAGAGQLALMGMIFAGANLMTILMTIFFVTSRHLLYSVAVRAKVVDLPTRWRVILGFLLTDELFAIIGHQSPKQFQPWYAFGAGFSFYLIWNIATTTGIVAGSYLPDLDKWGLEFAVAAMFIGIVVPHIRSLAVIVCAIVALITSVAFSLWQIEGALMFSSLIAMAAGYTTERFVGVTK</sequence>
<evidence type="ECO:0000256" key="2">
    <source>
        <dbReference type="ARBA" id="ARBA00010735"/>
    </source>
</evidence>
<dbReference type="AlphaFoldDB" id="A0A7X8YHX4"/>
<name>A0A7X8YHX4_9VIBR</name>
<evidence type="ECO:0000256" key="7">
    <source>
        <dbReference type="ARBA" id="ARBA00023136"/>
    </source>
</evidence>
<proteinExistence type="inferred from homology"/>
<keyword evidence="7 8" id="KW-0472">Membrane</keyword>
<keyword evidence="10" id="KW-1185">Reference proteome</keyword>
<dbReference type="PANTHER" id="PTHR34979">
    <property type="entry name" value="INNER MEMBRANE PROTEIN YGAZ"/>
    <property type="match status" value="1"/>
</dbReference>
<dbReference type="GO" id="GO:1903785">
    <property type="term" value="P:L-valine transmembrane transport"/>
    <property type="evidence" value="ECO:0007669"/>
    <property type="project" value="TreeGrafter"/>
</dbReference>
<keyword evidence="4" id="KW-1003">Cell membrane</keyword>
<dbReference type="Proteomes" id="UP000535589">
    <property type="component" value="Unassembled WGS sequence"/>
</dbReference>
<dbReference type="RefSeq" id="WP_168837653.1">
    <property type="nucleotide sequence ID" value="NZ_JABAIK010000023.1"/>
</dbReference>
<evidence type="ECO:0000256" key="4">
    <source>
        <dbReference type="ARBA" id="ARBA00022475"/>
    </source>
</evidence>
<dbReference type="InterPro" id="IPR011606">
    <property type="entry name" value="Brnchd-chn_aa_trnsp_permease"/>
</dbReference>
<keyword evidence="5 8" id="KW-0812">Transmembrane</keyword>
<organism evidence="9 10">
    <name type="scientific">Vibrio agarilyticus</name>
    <dbReference type="NCBI Taxonomy" id="2726741"/>
    <lineage>
        <taxon>Bacteria</taxon>
        <taxon>Pseudomonadati</taxon>
        <taxon>Pseudomonadota</taxon>
        <taxon>Gammaproteobacteria</taxon>
        <taxon>Vibrionales</taxon>
        <taxon>Vibrionaceae</taxon>
        <taxon>Vibrio</taxon>
    </lineage>
</organism>
<feature type="transmembrane region" description="Helical" evidence="8">
    <location>
        <begin position="169"/>
        <end position="195"/>
    </location>
</feature>
<reference evidence="9 10" key="1">
    <citation type="submission" date="2020-04" db="EMBL/GenBank/DDBJ databases">
        <title>Vibrio sp. SM6, a novel species isolated from seawater.</title>
        <authorList>
            <person name="Wang X."/>
        </authorList>
    </citation>
    <scope>NUCLEOTIDE SEQUENCE [LARGE SCALE GENOMIC DNA]</scope>
    <source>
        <strain evidence="9 10">SM6</strain>
    </source>
</reference>
<feature type="transmembrane region" description="Helical" evidence="8">
    <location>
        <begin position="50"/>
        <end position="81"/>
    </location>
</feature>
<feature type="transmembrane region" description="Helical" evidence="8">
    <location>
        <begin position="9"/>
        <end position="30"/>
    </location>
</feature>